<evidence type="ECO:0000256" key="1">
    <source>
        <dbReference type="SAM" id="Coils"/>
    </source>
</evidence>
<accession>A0A8K0X7N3</accession>
<feature type="coiled-coil region" evidence="1">
    <location>
        <begin position="318"/>
        <end position="345"/>
    </location>
</feature>
<organism evidence="2 3">
    <name type="scientific">Plectosphaerella cucumerina</name>
    <dbReference type="NCBI Taxonomy" id="40658"/>
    <lineage>
        <taxon>Eukaryota</taxon>
        <taxon>Fungi</taxon>
        <taxon>Dikarya</taxon>
        <taxon>Ascomycota</taxon>
        <taxon>Pezizomycotina</taxon>
        <taxon>Sordariomycetes</taxon>
        <taxon>Hypocreomycetidae</taxon>
        <taxon>Glomerellales</taxon>
        <taxon>Plectosphaerellaceae</taxon>
        <taxon>Plectosphaerella</taxon>
    </lineage>
</organism>
<reference evidence="2" key="1">
    <citation type="journal article" date="2021" name="Nat. Commun.">
        <title>Genetic determinants of endophytism in the Arabidopsis root mycobiome.</title>
        <authorList>
            <person name="Mesny F."/>
            <person name="Miyauchi S."/>
            <person name="Thiergart T."/>
            <person name="Pickel B."/>
            <person name="Atanasova L."/>
            <person name="Karlsson M."/>
            <person name="Huettel B."/>
            <person name="Barry K.W."/>
            <person name="Haridas S."/>
            <person name="Chen C."/>
            <person name="Bauer D."/>
            <person name="Andreopoulos W."/>
            <person name="Pangilinan J."/>
            <person name="LaButti K."/>
            <person name="Riley R."/>
            <person name="Lipzen A."/>
            <person name="Clum A."/>
            <person name="Drula E."/>
            <person name="Henrissat B."/>
            <person name="Kohler A."/>
            <person name="Grigoriev I.V."/>
            <person name="Martin F.M."/>
            <person name="Hacquard S."/>
        </authorList>
    </citation>
    <scope>NUCLEOTIDE SEQUENCE</scope>
    <source>
        <strain evidence="2">MPI-CAGE-AT-0016</strain>
    </source>
</reference>
<keyword evidence="1" id="KW-0175">Coiled coil</keyword>
<dbReference type="EMBL" id="JAGPXD010000002">
    <property type="protein sequence ID" value="KAH7368804.1"/>
    <property type="molecule type" value="Genomic_DNA"/>
</dbReference>
<evidence type="ECO:0000313" key="2">
    <source>
        <dbReference type="EMBL" id="KAH7368804.1"/>
    </source>
</evidence>
<protein>
    <submittedName>
        <fullName evidence="2">Uncharacterized protein</fullName>
    </submittedName>
</protein>
<keyword evidence="3" id="KW-1185">Reference proteome</keyword>
<dbReference type="Proteomes" id="UP000813385">
    <property type="component" value="Unassembled WGS sequence"/>
</dbReference>
<name>A0A8K0X7N3_9PEZI</name>
<comment type="caution">
    <text evidence="2">The sequence shown here is derived from an EMBL/GenBank/DDBJ whole genome shotgun (WGS) entry which is preliminary data.</text>
</comment>
<sequence>MSGSRPRRSLTSTFESHEELEAALKTAAFLQGFTFPEDAEVTNDLVRTLLGECKQYFGSDQPERIFNDKFLVRFLRFVFHGAVETTEAVAISNAEGEDRRPGTLGFYKLIVDWLIKEGILDDDIRIIREDFIPPGFDNIIVTPEALGAALEFYSKARANFLQANNGQKPPKRGELHSAADEYVRLLQHGVQVPQRQPIPHSPAAANDVDDMADHPALTSDEEIHGEAVDNPAGADALLDEEEKDRQAIIEAILEINEAEDFDALHEMQQREARRREAIAEEALAANRLTLRMAQDRERNAAMARLTAETRFEVSRFRARRHRDQLQEAEREMRHHDEMMMRYALEKSRAEMDVSIASYNVQAAEERRDRLLLENQGQNPEDDDQA</sequence>
<dbReference type="AlphaFoldDB" id="A0A8K0X7N3"/>
<gene>
    <name evidence="2" type="ORF">B0T11DRAFT_326949</name>
</gene>
<evidence type="ECO:0000313" key="3">
    <source>
        <dbReference type="Proteomes" id="UP000813385"/>
    </source>
</evidence>
<proteinExistence type="predicted"/>